<protein>
    <submittedName>
        <fullName evidence="7">Zinc finger, CCHC-type</fullName>
    </submittedName>
</protein>
<dbReference type="SUPFAM" id="SSF53098">
    <property type="entry name" value="Ribonuclease H-like"/>
    <property type="match status" value="1"/>
</dbReference>
<dbReference type="SMART" id="SM00343">
    <property type="entry name" value="ZnF_C2HC"/>
    <property type="match status" value="1"/>
</dbReference>
<keyword evidence="1" id="KW-0479">Metal-binding</keyword>
<proteinExistence type="predicted"/>
<dbReference type="PROSITE" id="PS50994">
    <property type="entry name" value="INTEGRASE"/>
    <property type="match status" value="1"/>
</dbReference>
<dbReference type="InterPro" id="IPR001584">
    <property type="entry name" value="Integrase_cat-core"/>
</dbReference>
<evidence type="ECO:0000256" key="4">
    <source>
        <dbReference type="SAM" id="MobiDB-lite"/>
    </source>
</evidence>
<evidence type="ECO:0000256" key="2">
    <source>
        <dbReference type="ARBA" id="ARBA00022801"/>
    </source>
</evidence>
<accession>A0A6L2L951</accession>
<dbReference type="PROSITE" id="PS50158">
    <property type="entry name" value="ZF_CCHC"/>
    <property type="match status" value="1"/>
</dbReference>
<name>A0A6L2L951_TANCI</name>
<dbReference type="Pfam" id="PF00098">
    <property type="entry name" value="zf-CCHC"/>
    <property type="match status" value="1"/>
</dbReference>
<organism evidence="7">
    <name type="scientific">Tanacetum cinerariifolium</name>
    <name type="common">Dalmatian daisy</name>
    <name type="synonym">Chrysanthemum cinerariifolium</name>
    <dbReference type="NCBI Taxonomy" id="118510"/>
    <lineage>
        <taxon>Eukaryota</taxon>
        <taxon>Viridiplantae</taxon>
        <taxon>Streptophyta</taxon>
        <taxon>Embryophyta</taxon>
        <taxon>Tracheophyta</taxon>
        <taxon>Spermatophyta</taxon>
        <taxon>Magnoliopsida</taxon>
        <taxon>eudicotyledons</taxon>
        <taxon>Gunneridae</taxon>
        <taxon>Pentapetalae</taxon>
        <taxon>asterids</taxon>
        <taxon>campanulids</taxon>
        <taxon>Asterales</taxon>
        <taxon>Asteraceae</taxon>
        <taxon>Asteroideae</taxon>
        <taxon>Anthemideae</taxon>
        <taxon>Anthemidinae</taxon>
        <taxon>Tanacetum</taxon>
    </lineage>
</organism>
<dbReference type="InterPro" id="IPR012337">
    <property type="entry name" value="RNaseH-like_sf"/>
</dbReference>
<dbReference type="InterPro" id="IPR036875">
    <property type="entry name" value="Znf_CCHC_sf"/>
</dbReference>
<keyword evidence="3" id="KW-0863">Zinc-finger</keyword>
<evidence type="ECO:0000259" key="5">
    <source>
        <dbReference type="PROSITE" id="PS50158"/>
    </source>
</evidence>
<dbReference type="InterPro" id="IPR039537">
    <property type="entry name" value="Retrotran_Ty1/copia-like"/>
</dbReference>
<dbReference type="AlphaFoldDB" id="A0A6L2L951"/>
<dbReference type="InterPro" id="IPR001878">
    <property type="entry name" value="Znf_CCHC"/>
</dbReference>
<dbReference type="PANTHER" id="PTHR42648">
    <property type="entry name" value="TRANSPOSASE, PUTATIVE-RELATED"/>
    <property type="match status" value="1"/>
</dbReference>
<evidence type="ECO:0000256" key="3">
    <source>
        <dbReference type="PROSITE-ProRule" id="PRU00047"/>
    </source>
</evidence>
<dbReference type="SUPFAM" id="SSF57756">
    <property type="entry name" value="Retrovirus zinc finger-like domains"/>
    <property type="match status" value="1"/>
</dbReference>
<dbReference type="InterPro" id="IPR013103">
    <property type="entry name" value="RVT_2"/>
</dbReference>
<dbReference type="GO" id="GO:0008270">
    <property type="term" value="F:zinc ion binding"/>
    <property type="evidence" value="ECO:0007669"/>
    <property type="project" value="UniProtKB-KW"/>
</dbReference>
<dbReference type="CDD" id="cd09272">
    <property type="entry name" value="RNase_HI_RT_Ty1"/>
    <property type="match status" value="1"/>
</dbReference>
<evidence type="ECO:0000256" key="1">
    <source>
        <dbReference type="ARBA" id="ARBA00022723"/>
    </source>
</evidence>
<dbReference type="Pfam" id="PF25597">
    <property type="entry name" value="SH3_retrovirus"/>
    <property type="match status" value="1"/>
</dbReference>
<dbReference type="InterPro" id="IPR057670">
    <property type="entry name" value="SH3_retrovirus"/>
</dbReference>
<keyword evidence="2" id="KW-0378">Hydrolase</keyword>
<dbReference type="Gene3D" id="3.30.420.10">
    <property type="entry name" value="Ribonuclease H-like superfamily/Ribonuclease H"/>
    <property type="match status" value="1"/>
</dbReference>
<evidence type="ECO:0000313" key="7">
    <source>
        <dbReference type="EMBL" id="GEU57679.1"/>
    </source>
</evidence>
<gene>
    <name evidence="7" type="ORF">Tci_029657</name>
</gene>
<sequence>MKVANLKQLQSTLEEEEEHKGKEKTYNAWNYKRVVEIGLCGHRFDKYRHKGKERKLSGNILWKTNSSRQKRGKHQREEQVSNAERIGKVSFGCGQKSKSTHEKGILQKLLDSTPDRFIQIVASIEKTNDLDDITLDEIVGKLKAFEERIKLQKGGQVESHENLLFAHGEHTKRGRRFGNRGGRSNFSRGNLQRNRNKHDSKEEGSTHKEKSNTKWNKREWDMSKIQCHKCGKLGHFRKNCKESSTTQEQSNLILEEDEASLLMATHETKHEETFSTFKEFRQRIEIEMRMKLRMLRTDRGGEFTSNEFTKYCKENGIARQLTAPYSPQQNGVVERRNRIVLSTTRSMMKEMKLPLTFWAEAVRHAIYILNRVPTRAMEDKTPYEALYSRKPNLENLRIFGCTAYAKITIPHLKKLDDRSIPMIYLGVEEGSKACRLYDPKGKRIHVRRDVRFMETKTWDRDNNGKETSIQDTFWASFMVEGVDNENPTPINTENNDNTYQEQEPIIDPDSPITTPAYTYNPNSEEEEVYVTQPEGFIQQGNSGKVYKLTKALYGLRQALRAWNMKLDQTLKSLDFKKCNLKQAVYTKRSKTSTLIVGVYVDDLIITGTPRKELETRGEITIKQTGYINKILKETSMMDSNDTKIPMNPGTNLVKAEDGNSVDTTYYISLIGSLRIIGYSDSSYRITTNQGKGTTGIVFYFGELPITWCTQKQPTVALSSCESEFMAATRATCQALWLKRLLSELTG</sequence>
<dbReference type="EMBL" id="BKCJ010003872">
    <property type="protein sequence ID" value="GEU57679.1"/>
    <property type="molecule type" value="Genomic_DNA"/>
</dbReference>
<reference evidence="7" key="1">
    <citation type="journal article" date="2019" name="Sci. Rep.">
        <title>Draft genome of Tanacetum cinerariifolium, the natural source of mosquito coil.</title>
        <authorList>
            <person name="Yamashiro T."/>
            <person name="Shiraishi A."/>
            <person name="Satake H."/>
            <person name="Nakayama K."/>
        </authorList>
    </citation>
    <scope>NUCLEOTIDE SEQUENCE</scope>
</reference>
<feature type="region of interest" description="Disordered" evidence="4">
    <location>
        <begin position="1"/>
        <end position="22"/>
    </location>
</feature>
<feature type="region of interest" description="Disordered" evidence="4">
    <location>
        <begin position="166"/>
        <end position="217"/>
    </location>
</feature>
<dbReference type="GO" id="GO:0016787">
    <property type="term" value="F:hydrolase activity"/>
    <property type="evidence" value="ECO:0007669"/>
    <property type="project" value="UniProtKB-KW"/>
</dbReference>
<feature type="compositionally biased region" description="Basic and acidic residues" evidence="4">
    <location>
        <begin position="197"/>
        <end position="217"/>
    </location>
</feature>
<dbReference type="PANTHER" id="PTHR42648:SF25">
    <property type="entry name" value="RNA-DIRECTED DNA POLYMERASE"/>
    <property type="match status" value="1"/>
</dbReference>
<dbReference type="Pfam" id="PF07727">
    <property type="entry name" value="RVT_2"/>
    <property type="match status" value="1"/>
</dbReference>
<dbReference type="InterPro" id="IPR036397">
    <property type="entry name" value="RNaseH_sf"/>
</dbReference>
<dbReference type="GO" id="GO:0003676">
    <property type="term" value="F:nucleic acid binding"/>
    <property type="evidence" value="ECO:0007669"/>
    <property type="project" value="InterPro"/>
</dbReference>
<comment type="caution">
    <text evidence="7">The sequence shown here is derived from an EMBL/GenBank/DDBJ whole genome shotgun (WGS) entry which is preliminary data.</text>
</comment>
<feature type="domain" description="CCHC-type" evidence="5">
    <location>
        <begin position="227"/>
        <end position="242"/>
    </location>
</feature>
<evidence type="ECO:0000259" key="6">
    <source>
        <dbReference type="PROSITE" id="PS50994"/>
    </source>
</evidence>
<dbReference type="GO" id="GO:0015074">
    <property type="term" value="P:DNA integration"/>
    <property type="evidence" value="ECO:0007669"/>
    <property type="project" value="InterPro"/>
</dbReference>
<keyword evidence="3" id="KW-0862">Zinc</keyword>
<feature type="domain" description="Integrase catalytic" evidence="6">
    <location>
        <begin position="228"/>
        <end position="390"/>
    </location>
</feature>